<gene>
    <name evidence="2" type="ORF">LCGC14_0572920</name>
</gene>
<protein>
    <submittedName>
        <fullName evidence="2">Uncharacterized protein</fullName>
    </submittedName>
</protein>
<sequence length="92" mass="10493">MQITEVRHTALGDFTIVHEVKSHKAWRIPSLPNGKNQAGGRKAHCPKTERDIPRPPSSGLPGSAKYVKALKLRNRLVFLRAYRLRNELEARR</sequence>
<comment type="caution">
    <text evidence="2">The sequence shown here is derived from an EMBL/GenBank/DDBJ whole genome shotgun (WGS) entry which is preliminary data.</text>
</comment>
<dbReference type="AlphaFoldDB" id="A0A0F9U520"/>
<reference evidence="2" key="1">
    <citation type="journal article" date="2015" name="Nature">
        <title>Complex archaea that bridge the gap between prokaryotes and eukaryotes.</title>
        <authorList>
            <person name="Spang A."/>
            <person name="Saw J.H."/>
            <person name="Jorgensen S.L."/>
            <person name="Zaremba-Niedzwiedzka K."/>
            <person name="Martijn J."/>
            <person name="Lind A.E."/>
            <person name="van Eijk R."/>
            <person name="Schleper C."/>
            <person name="Guy L."/>
            <person name="Ettema T.J."/>
        </authorList>
    </citation>
    <scope>NUCLEOTIDE SEQUENCE</scope>
</reference>
<name>A0A0F9U520_9ZZZZ</name>
<proteinExistence type="predicted"/>
<evidence type="ECO:0000313" key="2">
    <source>
        <dbReference type="EMBL" id="KKN56381.1"/>
    </source>
</evidence>
<evidence type="ECO:0000256" key="1">
    <source>
        <dbReference type="SAM" id="MobiDB-lite"/>
    </source>
</evidence>
<organism evidence="2">
    <name type="scientific">marine sediment metagenome</name>
    <dbReference type="NCBI Taxonomy" id="412755"/>
    <lineage>
        <taxon>unclassified sequences</taxon>
        <taxon>metagenomes</taxon>
        <taxon>ecological metagenomes</taxon>
    </lineage>
</organism>
<feature type="region of interest" description="Disordered" evidence="1">
    <location>
        <begin position="28"/>
        <end position="63"/>
    </location>
</feature>
<dbReference type="EMBL" id="LAZR01000846">
    <property type="protein sequence ID" value="KKN56381.1"/>
    <property type="molecule type" value="Genomic_DNA"/>
</dbReference>
<accession>A0A0F9U520</accession>